<dbReference type="Proteomes" id="UP000002593">
    <property type="component" value="Chromosome"/>
</dbReference>
<proteinExistence type="predicted"/>
<gene>
    <name evidence="1" type="ordered locus">Hbut_1266</name>
</gene>
<dbReference type="EMBL" id="CP000493">
    <property type="protein sequence ID" value="ABM81098.1"/>
    <property type="molecule type" value="Genomic_DNA"/>
</dbReference>
<dbReference type="AlphaFoldDB" id="A2BM87"/>
<dbReference type="KEGG" id="hbu:Hbut_1266"/>
<dbReference type="HOGENOM" id="CLU_2115449_0_0_2"/>
<evidence type="ECO:0000313" key="2">
    <source>
        <dbReference type="Proteomes" id="UP000002593"/>
    </source>
</evidence>
<organism evidence="1 2">
    <name type="scientific">Hyperthermus butylicus (strain DSM 5456 / JCM 9403 / PLM1-5)</name>
    <dbReference type="NCBI Taxonomy" id="415426"/>
    <lineage>
        <taxon>Archaea</taxon>
        <taxon>Thermoproteota</taxon>
        <taxon>Thermoprotei</taxon>
        <taxon>Desulfurococcales</taxon>
        <taxon>Pyrodictiaceae</taxon>
        <taxon>Hyperthermus</taxon>
    </lineage>
</organism>
<sequence>MDVEKLGECLLGRLEAQSIVVENKCDERIVLEAIEVKYYVVVNVRGGRDGVIEERPARREITERIGVDSVLDPGSRFEVYFGTVENIEELNVIVRVGDKLYRVPLAAEASSGTM</sequence>
<protein>
    <submittedName>
        <fullName evidence="1">Uncharacterized protein</fullName>
    </submittedName>
</protein>
<keyword evidence="2" id="KW-1185">Reference proteome</keyword>
<name>A2BM87_HYPBU</name>
<reference evidence="1 2" key="1">
    <citation type="journal article" date="2007" name="Archaea">
        <title>The genome of Hyperthermus butylicus: a sulfur-reducing, peptide fermenting, neutrophilic Crenarchaeote growing up to 108 degrees C.</title>
        <authorList>
            <person name="Brugger K."/>
            <person name="Chen L."/>
            <person name="Stark M."/>
            <person name="Zibat A."/>
            <person name="Redder P."/>
            <person name="Ruepp A."/>
            <person name="Awayez M."/>
            <person name="She Q."/>
            <person name="Garrett R.A."/>
            <person name="Klenk H.P."/>
        </authorList>
    </citation>
    <scope>NUCLEOTIDE SEQUENCE [LARGE SCALE GENOMIC DNA]</scope>
    <source>
        <strain evidence="2">DSM 5456 / JCM 9403 / PLM1-5</strain>
    </source>
</reference>
<evidence type="ECO:0000313" key="1">
    <source>
        <dbReference type="EMBL" id="ABM81098.1"/>
    </source>
</evidence>
<accession>A2BM87</accession>
<dbReference type="EnsemblBacteria" id="ABM81098">
    <property type="protein sequence ID" value="ABM81098"/>
    <property type="gene ID" value="Hbut_1266"/>
</dbReference>